<name>A0A7X6D7N4_9ENTE</name>
<evidence type="ECO:0000313" key="1">
    <source>
        <dbReference type="EMBL" id="NKC67213.1"/>
    </source>
</evidence>
<organism evidence="1 2">
    <name type="scientific">Vagococcus fluvialis</name>
    <dbReference type="NCBI Taxonomy" id="2738"/>
    <lineage>
        <taxon>Bacteria</taxon>
        <taxon>Bacillati</taxon>
        <taxon>Bacillota</taxon>
        <taxon>Bacilli</taxon>
        <taxon>Lactobacillales</taxon>
        <taxon>Enterococcaceae</taxon>
        <taxon>Vagococcus</taxon>
    </lineage>
</organism>
<proteinExistence type="predicted"/>
<dbReference type="Proteomes" id="UP000521358">
    <property type="component" value="Unassembled WGS sequence"/>
</dbReference>
<evidence type="ECO:0000313" key="2">
    <source>
        <dbReference type="Proteomes" id="UP000521358"/>
    </source>
</evidence>
<accession>A0A7X6D7N4</accession>
<sequence length="97" mass="11278">METKYSYDSLGAPIEIVDDEPEKVGITFKGQDIHEDEQVLTHKAFISNGTEWVTNYLFEDDIQDYIKTLERDDLLEILSNMDVKEIKEAADMEEVYL</sequence>
<gene>
    <name evidence="1" type="ORF">HED35_03860</name>
</gene>
<protein>
    <submittedName>
        <fullName evidence="1">Uncharacterized protein</fullName>
    </submittedName>
</protein>
<dbReference type="RefSeq" id="WP_167806469.1">
    <property type="nucleotide sequence ID" value="NZ_JAAVMB010000003.1"/>
</dbReference>
<reference evidence="1 2" key="1">
    <citation type="submission" date="2020-03" db="EMBL/GenBank/DDBJ databases">
        <title>Bacterial samples isolated from urine from healthy bovine heifers (Gyr breed).</title>
        <authorList>
            <person name="Giannattasio-Ferraz S."/>
            <person name="Maskeri L."/>
            <person name="Penido A."/>
            <person name="Barbosa-Stancioli E.F."/>
            <person name="Putonti C."/>
        </authorList>
    </citation>
    <scope>NUCLEOTIDE SEQUENCE [LARGE SCALE GENOMIC DNA]</scope>
    <source>
        <strain evidence="1 2">UFMG-H7</strain>
    </source>
</reference>
<dbReference type="AlphaFoldDB" id="A0A7X6D7N4"/>
<comment type="caution">
    <text evidence="1">The sequence shown here is derived from an EMBL/GenBank/DDBJ whole genome shotgun (WGS) entry which is preliminary data.</text>
</comment>
<dbReference type="EMBL" id="JAAVMB010000003">
    <property type="protein sequence ID" value="NKC67213.1"/>
    <property type="molecule type" value="Genomic_DNA"/>
</dbReference>